<dbReference type="EC" id="6.3.2.2" evidence="2 9"/>
<dbReference type="Proteomes" id="UP000585749">
    <property type="component" value="Unassembled WGS sequence"/>
</dbReference>
<dbReference type="EMBL" id="JAAXPM010000001">
    <property type="protein sequence ID" value="NKY66379.1"/>
    <property type="molecule type" value="Genomic_DNA"/>
</dbReference>
<keyword evidence="3 8" id="KW-0436">Ligase</keyword>
<proteinExistence type="inferred from homology"/>
<evidence type="ECO:0000256" key="7">
    <source>
        <dbReference type="ARBA" id="ARBA00048819"/>
    </source>
</evidence>
<dbReference type="GO" id="GO:0004357">
    <property type="term" value="F:glutamate-cysteine ligase activity"/>
    <property type="evidence" value="ECO:0007669"/>
    <property type="project" value="UniProtKB-EC"/>
</dbReference>
<dbReference type="RefSeq" id="WP_074426605.1">
    <property type="nucleotide sequence ID" value="NZ_BJEG01000001.1"/>
</dbReference>
<protein>
    <recommendedName>
        <fullName evidence="2 9">Glutamate--cysteine ligase</fullName>
        <ecNumber evidence="2 9">6.3.2.2</ecNumber>
    </recommendedName>
</protein>
<reference evidence="11 14" key="2">
    <citation type="submission" date="2020-04" db="EMBL/GenBank/DDBJ databases">
        <title>MicrobeNet Type strains.</title>
        <authorList>
            <person name="Nicholson A.C."/>
        </authorList>
    </citation>
    <scope>NUCLEOTIDE SEQUENCE [LARGE SCALE GENOMIC DNA]</scope>
    <source>
        <strain evidence="11 14">CCUG 33494</strain>
    </source>
</reference>
<dbReference type="UniPathway" id="UPA00142">
    <property type="reaction ID" value="UER00209"/>
</dbReference>
<dbReference type="SUPFAM" id="SSF55931">
    <property type="entry name" value="Glutamine synthetase/guanido kinase"/>
    <property type="match status" value="1"/>
</dbReference>
<dbReference type="PANTHER" id="PTHR38761:SF1">
    <property type="entry name" value="GLUTAMATE--CYSTEINE LIGASE"/>
    <property type="match status" value="1"/>
</dbReference>
<dbReference type="InterPro" id="IPR006334">
    <property type="entry name" value="Glut_cys_ligase"/>
</dbReference>
<evidence type="ECO:0000256" key="4">
    <source>
        <dbReference type="ARBA" id="ARBA00022684"/>
    </source>
</evidence>
<comment type="similarity">
    <text evidence="8">Belongs to the glutamate--cysteine ligase type 1 family.</text>
</comment>
<comment type="caution">
    <text evidence="11">The sequence shown here is derived from an EMBL/GenBank/DDBJ whole genome shotgun (WGS) entry which is preliminary data.</text>
</comment>
<dbReference type="EMBL" id="FMAW01000001">
    <property type="protein sequence ID" value="SCB72400.1"/>
    <property type="molecule type" value="Genomic_DNA"/>
</dbReference>
<comment type="catalytic activity">
    <reaction evidence="7 9">
        <text>L-cysteine + L-glutamate + ATP = gamma-L-glutamyl-L-cysteine + ADP + phosphate + H(+)</text>
        <dbReference type="Rhea" id="RHEA:13285"/>
        <dbReference type="ChEBI" id="CHEBI:15378"/>
        <dbReference type="ChEBI" id="CHEBI:29985"/>
        <dbReference type="ChEBI" id="CHEBI:30616"/>
        <dbReference type="ChEBI" id="CHEBI:35235"/>
        <dbReference type="ChEBI" id="CHEBI:43474"/>
        <dbReference type="ChEBI" id="CHEBI:58173"/>
        <dbReference type="ChEBI" id="CHEBI:456216"/>
        <dbReference type="EC" id="6.3.2.2"/>
    </reaction>
</comment>
<feature type="domain" description="Glutamate--cysteine ligase" evidence="10">
    <location>
        <begin position="11"/>
        <end position="253"/>
    </location>
</feature>
<evidence type="ECO:0000313" key="11">
    <source>
        <dbReference type="EMBL" id="NKY66379.1"/>
    </source>
</evidence>
<dbReference type="Pfam" id="PF04262">
    <property type="entry name" value="Glu_cys_ligase"/>
    <property type="match status" value="1"/>
</dbReference>
<dbReference type="InterPro" id="IPR007370">
    <property type="entry name" value="Glu_cys_ligase"/>
</dbReference>
<organism evidence="11 14">
    <name type="scientific">Weissella hellenica</name>
    <dbReference type="NCBI Taxonomy" id="46256"/>
    <lineage>
        <taxon>Bacteria</taxon>
        <taxon>Bacillati</taxon>
        <taxon>Bacillota</taxon>
        <taxon>Bacilli</taxon>
        <taxon>Lactobacillales</taxon>
        <taxon>Lactobacillaceae</taxon>
        <taxon>Weissella</taxon>
    </lineage>
</organism>
<dbReference type="InterPro" id="IPR014746">
    <property type="entry name" value="Gln_synth/guanido_kin_cat_dom"/>
</dbReference>
<evidence type="ECO:0000313" key="14">
    <source>
        <dbReference type="Proteomes" id="UP000585749"/>
    </source>
</evidence>
<evidence type="ECO:0000259" key="10">
    <source>
        <dbReference type="Pfam" id="PF04262"/>
    </source>
</evidence>
<dbReference type="Gene3D" id="3.30.590.20">
    <property type="match status" value="1"/>
</dbReference>
<keyword evidence="6" id="KW-0067">ATP-binding</keyword>
<dbReference type="Proteomes" id="UP000182448">
    <property type="component" value="Unassembled WGS sequence"/>
</dbReference>
<name>A0A4Y4G817_WEIHE</name>
<dbReference type="GO" id="GO:0005524">
    <property type="term" value="F:ATP binding"/>
    <property type="evidence" value="ECO:0007669"/>
    <property type="project" value="UniProtKB-KW"/>
</dbReference>
<evidence type="ECO:0000313" key="13">
    <source>
        <dbReference type="Proteomes" id="UP000182448"/>
    </source>
</evidence>
<evidence type="ECO:0000256" key="3">
    <source>
        <dbReference type="ARBA" id="ARBA00022598"/>
    </source>
</evidence>
<dbReference type="OrthoDB" id="9803907at2"/>
<evidence type="ECO:0000256" key="6">
    <source>
        <dbReference type="ARBA" id="ARBA00022840"/>
    </source>
</evidence>
<dbReference type="AlphaFoldDB" id="A0A4Y4G817"/>
<gene>
    <name evidence="12" type="ORF">GA0061075_10155</name>
    <name evidence="11" type="ORF">HF960_01495</name>
</gene>
<comment type="pathway">
    <text evidence="1 9">Sulfur metabolism; glutathione biosynthesis; glutathione from L-cysteine and L-glutamate: step 1/2.</text>
</comment>
<dbReference type="GO" id="GO:0006750">
    <property type="term" value="P:glutathione biosynthetic process"/>
    <property type="evidence" value="ECO:0007669"/>
    <property type="project" value="UniProtKB-UniPathway"/>
</dbReference>
<dbReference type="GO" id="GO:0005829">
    <property type="term" value="C:cytosol"/>
    <property type="evidence" value="ECO:0007669"/>
    <property type="project" value="TreeGrafter"/>
</dbReference>
<dbReference type="GO" id="GO:0046872">
    <property type="term" value="F:metal ion binding"/>
    <property type="evidence" value="ECO:0007669"/>
    <property type="project" value="TreeGrafter"/>
</dbReference>
<reference evidence="12 13" key="1">
    <citation type="submission" date="2016-08" db="EMBL/GenBank/DDBJ databases">
        <authorList>
            <person name="Varghese N."/>
            <person name="Submissions Spin"/>
        </authorList>
    </citation>
    <scope>NUCLEOTIDE SEQUENCE [LARGE SCALE GENOMIC DNA]</scope>
    <source>
        <strain evidence="12 13">R-53116</strain>
    </source>
</reference>
<evidence type="ECO:0000256" key="5">
    <source>
        <dbReference type="ARBA" id="ARBA00022741"/>
    </source>
</evidence>
<evidence type="ECO:0000256" key="8">
    <source>
        <dbReference type="RuleBase" id="RU003544"/>
    </source>
</evidence>
<keyword evidence="13" id="KW-1185">Reference proteome</keyword>
<evidence type="ECO:0000256" key="9">
    <source>
        <dbReference type="RuleBase" id="RU004391"/>
    </source>
</evidence>
<evidence type="ECO:0000313" key="12">
    <source>
        <dbReference type="EMBL" id="SCB72400.1"/>
    </source>
</evidence>
<accession>A0A4Y4G817</accession>
<evidence type="ECO:0000256" key="2">
    <source>
        <dbReference type="ARBA" id="ARBA00012220"/>
    </source>
</evidence>
<keyword evidence="5" id="KW-0547">Nucleotide-binding</keyword>
<dbReference type="PANTHER" id="PTHR38761">
    <property type="entry name" value="GLUTAMATE--CYSTEINE LIGASE"/>
    <property type="match status" value="1"/>
</dbReference>
<evidence type="ECO:0000256" key="1">
    <source>
        <dbReference type="ARBA" id="ARBA00005006"/>
    </source>
</evidence>
<sequence>MADDLHLGQIIATNNLYKELIGGKFGIELEAHRVSKTGRLSRIDHSAKLGSRRMHPYLQTDYSETQAELVTEPVNSFEAARDRLLQLQWVLRHHMTDDESIWPLSMPPELKQDDLQWLDEKFERTWMQDYRNWLMHKYGSTHEIMTGLHLNYSLPQDLLQHLFKASDAVDFNVFKDQVYFHLGQQIVAHQWLFNYLFGATPFNLNDTDSRTPQFSQPVRSLRTSEYGFVNDHGEKLAYVGDYEKYKQQIEKLLAEGKLFSEHEIYGPVRFKKIAADNPSVDYLEIRLVDTNPFDIAGISENELNLIHLLLIYFVINDEQLRDEVLQGQAETANEVSLQKPTDALPNKDAVLVIMQEISRLADHFGMRFNDGLSLITDRVLTPSKTPAAKMLAVAPNAATMQTWTTQLGNDRARYFKENEQVLFADYFGTSPLSDVVKDALTVGVRVVEYDGNQIMLSVGDHVERASEPVNINELFPELAPTNFK</sequence>
<keyword evidence="4 8" id="KW-0317">Glutathione biosynthesis</keyword>